<dbReference type="Gene3D" id="2.130.10.10">
    <property type="entry name" value="YVTN repeat-like/Quinoprotein amine dehydrogenase"/>
    <property type="match status" value="1"/>
</dbReference>
<dbReference type="Pfam" id="PF24684">
    <property type="entry name" value="Vgb_lyase"/>
    <property type="match status" value="1"/>
</dbReference>
<dbReference type="PANTHER" id="PTHR40274:SF3">
    <property type="entry name" value="VIRGINIAMYCIN B LYASE"/>
    <property type="match status" value="1"/>
</dbReference>
<keyword evidence="1" id="KW-0732">Signal</keyword>
<keyword evidence="3" id="KW-1185">Reference proteome</keyword>
<dbReference type="PROSITE" id="PS51318">
    <property type="entry name" value="TAT"/>
    <property type="match status" value="1"/>
</dbReference>
<dbReference type="InterPro" id="IPR006311">
    <property type="entry name" value="TAT_signal"/>
</dbReference>
<evidence type="ECO:0000256" key="1">
    <source>
        <dbReference type="SAM" id="SignalP"/>
    </source>
</evidence>
<feature type="chain" id="PRO_5046649488" description="Twin-arginine translocation signal domain-containing protein" evidence="1">
    <location>
        <begin position="37"/>
        <end position="331"/>
    </location>
</feature>
<dbReference type="RefSeq" id="WP_259479911.1">
    <property type="nucleotide sequence ID" value="NZ_BAAAQY010000008.1"/>
</dbReference>
<protein>
    <recommendedName>
        <fullName evidence="4">Twin-arginine translocation signal domain-containing protein</fullName>
    </recommendedName>
</protein>
<evidence type="ECO:0000313" key="3">
    <source>
        <dbReference type="Proteomes" id="UP001500929"/>
    </source>
</evidence>
<dbReference type="SUPFAM" id="SSF63829">
    <property type="entry name" value="Calcium-dependent phosphotriesterase"/>
    <property type="match status" value="1"/>
</dbReference>
<accession>A0ABN3DTT6</accession>
<dbReference type="PANTHER" id="PTHR40274">
    <property type="entry name" value="VIRGINIAMYCIN B LYASE"/>
    <property type="match status" value="1"/>
</dbReference>
<reference evidence="2 3" key="1">
    <citation type="journal article" date="2019" name="Int. J. Syst. Evol. Microbiol.">
        <title>The Global Catalogue of Microorganisms (GCM) 10K type strain sequencing project: providing services to taxonomists for standard genome sequencing and annotation.</title>
        <authorList>
            <consortium name="The Broad Institute Genomics Platform"/>
            <consortium name="The Broad Institute Genome Sequencing Center for Infectious Disease"/>
            <person name="Wu L."/>
            <person name="Ma J."/>
        </authorList>
    </citation>
    <scope>NUCLEOTIDE SEQUENCE [LARGE SCALE GENOMIC DNA]</scope>
    <source>
        <strain evidence="2 3">JCM 16117</strain>
    </source>
</reference>
<dbReference type="InterPro" id="IPR051344">
    <property type="entry name" value="Vgb"/>
</dbReference>
<comment type="caution">
    <text evidence="2">The sequence shown here is derived from an EMBL/GenBank/DDBJ whole genome shotgun (WGS) entry which is preliminary data.</text>
</comment>
<gene>
    <name evidence="2" type="ORF">GCM10009851_28620</name>
</gene>
<evidence type="ECO:0000313" key="2">
    <source>
        <dbReference type="EMBL" id="GAA2241507.1"/>
    </source>
</evidence>
<dbReference type="InterPro" id="IPR015943">
    <property type="entry name" value="WD40/YVTN_repeat-like_dom_sf"/>
</dbReference>
<feature type="signal peptide" evidence="1">
    <location>
        <begin position="1"/>
        <end position="36"/>
    </location>
</feature>
<evidence type="ECO:0008006" key="4">
    <source>
        <dbReference type="Google" id="ProtNLM"/>
    </source>
</evidence>
<name>A0ABN3DTT6_9MICO</name>
<dbReference type="Proteomes" id="UP001500929">
    <property type="component" value="Unassembled WGS sequence"/>
</dbReference>
<organism evidence="2 3">
    <name type="scientific">Herbiconiux moechotypicola</name>
    <dbReference type="NCBI Taxonomy" id="637393"/>
    <lineage>
        <taxon>Bacteria</taxon>
        <taxon>Bacillati</taxon>
        <taxon>Actinomycetota</taxon>
        <taxon>Actinomycetes</taxon>
        <taxon>Micrococcales</taxon>
        <taxon>Microbacteriaceae</taxon>
        <taxon>Herbiconiux</taxon>
    </lineage>
</organism>
<proteinExistence type="predicted"/>
<dbReference type="EMBL" id="BAAAQY010000008">
    <property type="protein sequence ID" value="GAA2241507.1"/>
    <property type="molecule type" value="Genomic_DNA"/>
</dbReference>
<sequence length="331" mass="34357">MNDQAFDRRRFLGIAAAGAVLGAAACSTTAAPASHAGELPPAPPPRDFITWHEFPLVGLSPVATALATDAAGRVWYADYTHRTVVRVDPTAGSTTEFVTGDVVARLCPTPDGRVWFSSAFTDRIGVLDPATGSVAWFAAPDSQAMLTPSSTGELWFDDPKHGGVARIDASGVITSVSAPGSPTVSSLAGAVDGTIWFATDGSADLTRYDPLAGSFTTVRTALAEITGLAATPAGAVWAAGPGALQRFALDGSVTGTAVLPPGAALPRMLVAGVHAELFFRVTDLGIGRVNPDHSLTFMLPPFERAAPMGLAVTPAGSVWFLHRFRETLGWF</sequence>